<keyword evidence="3 4" id="KW-0501">Molybdenum cofactor biosynthesis</keyword>
<comment type="function">
    <text evidence="4">Catalytic subunit of the molybdopterin synthase complex, a complex that catalyzes the conversion of precursor Z into molybdopterin. Acts by mediating the incorporation of 2 sulfur atoms from thiocarboxylated MOCS2A into precursor Z to generate a dithiolene group.</text>
</comment>
<evidence type="ECO:0000256" key="3">
    <source>
        <dbReference type="ARBA" id="ARBA00023150"/>
    </source>
</evidence>
<evidence type="ECO:0000313" key="5">
    <source>
        <dbReference type="EMBL" id="KYQ88634.1"/>
    </source>
</evidence>
<dbReference type="CDD" id="cd00756">
    <property type="entry name" value="MoaE"/>
    <property type="match status" value="1"/>
</dbReference>
<dbReference type="AlphaFoldDB" id="A0A151Z4B2"/>
<comment type="similarity">
    <text evidence="4">Belongs to the MoaE family. MOCS2B subfamily.</text>
</comment>
<dbReference type="SUPFAM" id="SSF54690">
    <property type="entry name" value="Molybdopterin synthase subunit MoaE"/>
    <property type="match status" value="1"/>
</dbReference>
<dbReference type="GO" id="GO:0006777">
    <property type="term" value="P:Mo-molybdopterin cofactor biosynthetic process"/>
    <property type="evidence" value="ECO:0007669"/>
    <property type="project" value="UniProtKB-UniRule"/>
</dbReference>
<protein>
    <recommendedName>
        <fullName evidence="4">Molybdopterin synthase catalytic subunit</fullName>
        <ecNumber evidence="4">2.8.1.12</ecNumber>
    </recommendedName>
    <alternativeName>
        <fullName evidence="4">Molybdenum cofactor synthesis protein 2 large subunit</fullName>
    </alternativeName>
    <alternativeName>
        <fullName evidence="4">Molybdenum cofactor synthesis protein 2B</fullName>
        <shortName evidence="4">MOCS2B</shortName>
    </alternativeName>
</protein>
<dbReference type="UniPathway" id="UPA00344"/>
<dbReference type="OrthoDB" id="5531344at2759"/>
<reference evidence="5 6" key="1">
    <citation type="submission" date="2015-12" db="EMBL/GenBank/DDBJ databases">
        <title>Dictyostelia acquired genes for synthesis and detection of signals that induce cell-type specialization by lateral gene transfer from prokaryotes.</title>
        <authorList>
            <person name="Gloeckner G."/>
            <person name="Schaap P."/>
        </authorList>
    </citation>
    <scope>NUCLEOTIDE SEQUENCE [LARGE SCALE GENOMIC DNA]</scope>
    <source>
        <strain evidence="5 6">TK</strain>
    </source>
</reference>
<evidence type="ECO:0000256" key="2">
    <source>
        <dbReference type="ARBA" id="ARBA00022679"/>
    </source>
</evidence>
<comment type="subcellular location">
    <subcellularLocation>
        <location evidence="4">Cytoplasm</location>
    </subcellularLocation>
</comment>
<feature type="binding site" evidence="4">
    <location>
        <position position="118"/>
    </location>
    <ligand>
        <name>substrate</name>
    </ligand>
</feature>
<evidence type="ECO:0000313" key="6">
    <source>
        <dbReference type="Proteomes" id="UP000076078"/>
    </source>
</evidence>
<dbReference type="Proteomes" id="UP000076078">
    <property type="component" value="Unassembled WGS sequence"/>
</dbReference>
<dbReference type="InterPro" id="IPR003448">
    <property type="entry name" value="Mopterin_biosynth_MoaE"/>
</dbReference>
<evidence type="ECO:0000256" key="1">
    <source>
        <dbReference type="ARBA" id="ARBA00022490"/>
    </source>
</evidence>
<dbReference type="GO" id="GO:0030366">
    <property type="term" value="F:molybdopterin synthase activity"/>
    <property type="evidence" value="ECO:0007669"/>
    <property type="project" value="UniProtKB-UniRule"/>
</dbReference>
<gene>
    <name evidence="5" type="ORF">DLAC_11846</name>
</gene>
<dbReference type="STRING" id="361077.A0A151Z4B2"/>
<dbReference type="GO" id="GO:1990140">
    <property type="term" value="C:molybdopterin synthase complex"/>
    <property type="evidence" value="ECO:0007669"/>
    <property type="project" value="UniProtKB-UniRule"/>
</dbReference>
<feature type="binding site" evidence="4">
    <location>
        <begin position="125"/>
        <end position="127"/>
    </location>
    <ligand>
        <name>substrate</name>
    </ligand>
</feature>
<dbReference type="FunFam" id="3.90.1170.40:FF:000002">
    <property type="entry name" value="Molybdopterin synthase catalytic subunit"/>
    <property type="match status" value="1"/>
</dbReference>
<proteinExistence type="inferred from homology"/>
<dbReference type="PANTHER" id="PTHR23404">
    <property type="entry name" value="MOLYBDOPTERIN SYNTHASE RELATED"/>
    <property type="match status" value="1"/>
</dbReference>
<dbReference type="Gene3D" id="3.90.1170.40">
    <property type="entry name" value="Molybdopterin biosynthesis MoaE subunit"/>
    <property type="match status" value="1"/>
</dbReference>
<dbReference type="InterPro" id="IPR036563">
    <property type="entry name" value="MoaE_sf"/>
</dbReference>
<comment type="caution">
    <text evidence="5">The sequence shown here is derived from an EMBL/GenBank/DDBJ whole genome shotgun (WGS) entry which is preliminary data.</text>
</comment>
<comment type="pathway">
    <text evidence="4">Cofactor biosynthesis; molybdopterin biosynthesis.</text>
</comment>
<comment type="catalytic activity">
    <reaction evidence="4">
        <text>2 [molybdopterin-synthase sulfur-carrier protein]-C-terminal-Gly-aminoethanethioate + cyclic pyranopterin phosphate + H2O = molybdopterin + 2 [molybdopterin-synthase sulfur-carrier protein]-C-terminal Gly-Gly + 2 H(+)</text>
        <dbReference type="Rhea" id="RHEA:26333"/>
        <dbReference type="Rhea" id="RHEA-COMP:12202"/>
        <dbReference type="Rhea" id="RHEA-COMP:19907"/>
        <dbReference type="ChEBI" id="CHEBI:15377"/>
        <dbReference type="ChEBI" id="CHEBI:15378"/>
        <dbReference type="ChEBI" id="CHEBI:58698"/>
        <dbReference type="ChEBI" id="CHEBI:59648"/>
        <dbReference type="ChEBI" id="CHEBI:90778"/>
        <dbReference type="ChEBI" id="CHEBI:232372"/>
        <dbReference type="EC" id="2.8.1.12"/>
    </reaction>
</comment>
<keyword evidence="1 4" id="KW-0963">Cytoplasm</keyword>
<feature type="binding site" evidence="4">
    <location>
        <begin position="102"/>
        <end position="103"/>
    </location>
    <ligand>
        <name>substrate</name>
    </ligand>
</feature>
<dbReference type="InterPro" id="IPR028888">
    <property type="entry name" value="MOCS2B_euk"/>
</dbReference>
<name>A0A151Z4B2_TIELA</name>
<comment type="subunit">
    <text evidence="4">Heterotetramer; composed of 2 small (MOCS2A) and 2 large (MOCS2B) subunits.</text>
</comment>
<keyword evidence="6" id="KW-1185">Reference proteome</keyword>
<dbReference type="InParanoid" id="A0A151Z4B2"/>
<sequence>MTIFIEINRNEIDINDWNRKVFDNGAGAVSSFIGTTRDHFKDKKVLKLEYEAYEAMALKEIEKICKDIQNQYKDIIHIAIVHRIGEVPVGEISILIAISSSHRSDSLKAVNYAIDTVKTTVPIWKKEYYDDSEPNWKNNCESCHYHPKI</sequence>
<dbReference type="HAMAP" id="MF_03052">
    <property type="entry name" value="MOC2B"/>
    <property type="match status" value="1"/>
</dbReference>
<dbReference type="EMBL" id="LODT01000051">
    <property type="protein sequence ID" value="KYQ88634.1"/>
    <property type="molecule type" value="Genomic_DNA"/>
</dbReference>
<accession>A0A151Z4B2</accession>
<dbReference type="OMA" id="WKHQFFA"/>
<dbReference type="EC" id="2.8.1.12" evidence="4"/>
<evidence type="ECO:0000256" key="4">
    <source>
        <dbReference type="HAMAP-Rule" id="MF_03052"/>
    </source>
</evidence>
<dbReference type="FunCoup" id="A0A151Z4B2">
    <property type="interactions" value="226"/>
</dbReference>
<dbReference type="Pfam" id="PF02391">
    <property type="entry name" value="MoaE"/>
    <property type="match status" value="1"/>
</dbReference>
<keyword evidence="2 4" id="KW-0808">Transferase</keyword>
<organism evidence="5 6">
    <name type="scientific">Tieghemostelium lacteum</name>
    <name type="common">Slime mold</name>
    <name type="synonym">Dictyostelium lacteum</name>
    <dbReference type="NCBI Taxonomy" id="361077"/>
    <lineage>
        <taxon>Eukaryota</taxon>
        <taxon>Amoebozoa</taxon>
        <taxon>Evosea</taxon>
        <taxon>Eumycetozoa</taxon>
        <taxon>Dictyostelia</taxon>
        <taxon>Dictyosteliales</taxon>
        <taxon>Raperosteliaceae</taxon>
        <taxon>Tieghemostelium</taxon>
    </lineage>
</organism>